<proteinExistence type="predicted"/>
<dbReference type="EMBL" id="WJPM01000015">
    <property type="protein sequence ID" value="MRH76117.1"/>
    <property type="molecule type" value="Genomic_DNA"/>
</dbReference>
<dbReference type="EMBL" id="WJPN01000015">
    <property type="protein sequence ID" value="MRH01828.1"/>
    <property type="molecule type" value="Genomic_DNA"/>
</dbReference>
<gene>
    <name evidence="1" type="ORF">GIY21_16140</name>
    <name evidence="2" type="ORF">GIY22_15945</name>
</gene>
<evidence type="ECO:0000313" key="2">
    <source>
        <dbReference type="EMBL" id="MRH76117.1"/>
    </source>
</evidence>
<reference evidence="2" key="2">
    <citation type="journal article" date="2020" name="Plant Dis.">
        <title>A Grain Rot of Rice in Iran Caused by a Xanthomonas Strain Closely Related to X. sacchari.</title>
        <authorList>
            <person name="Mirghasempour S.A."/>
            <person name="Huang S."/>
            <person name="Studholme D.J."/>
            <person name="Brady C.L."/>
        </authorList>
    </citation>
    <scope>NUCLEOTIDE SEQUENCE</scope>
    <source>
        <strain evidence="2">SAM114</strain>
    </source>
</reference>
<dbReference type="Proteomes" id="UP000439314">
    <property type="component" value="Unassembled WGS sequence"/>
</dbReference>
<keyword evidence="3" id="KW-1185">Reference proteome</keyword>
<evidence type="ECO:0000313" key="1">
    <source>
        <dbReference type="EMBL" id="MRH01828.1"/>
    </source>
</evidence>
<organism evidence="1 4">
    <name type="scientific">Xanthomonas sontii</name>
    <dbReference type="NCBI Taxonomy" id="2650745"/>
    <lineage>
        <taxon>Bacteria</taxon>
        <taxon>Pseudomonadati</taxon>
        <taxon>Pseudomonadota</taxon>
        <taxon>Gammaproteobacteria</taxon>
        <taxon>Lysobacterales</taxon>
        <taxon>Lysobacteraceae</taxon>
        <taxon>Xanthomonas</taxon>
    </lineage>
</organism>
<evidence type="ECO:0000313" key="3">
    <source>
        <dbReference type="Proteomes" id="UP000437931"/>
    </source>
</evidence>
<dbReference type="AlphaFoldDB" id="A0A6N7QDW2"/>
<sequence>MLSLWLPTGLASASRVTGTIKDLYVRSTDGVHYVVVNGTPSQRPTCAGNTTYYMIRDETSDVGKAQLAMLLSAYMAGKPVWIEGTDACTRWSDGEDIHSVAFH</sequence>
<dbReference type="Proteomes" id="UP000437931">
    <property type="component" value="Unassembled WGS sequence"/>
</dbReference>
<evidence type="ECO:0000313" key="4">
    <source>
        <dbReference type="Proteomes" id="UP000439314"/>
    </source>
</evidence>
<reference evidence="3 4" key="1">
    <citation type="submission" date="2019-11" db="EMBL/GenBank/DDBJ databases">
        <title>First report of rice panicle blight caused by Xanthomonas sp. in Iran.</title>
        <authorList>
            <person name="Mirghasempour S.A."/>
            <person name="Huang S."/>
            <person name="Brady C.L."/>
            <person name="Studholme D.J."/>
        </authorList>
    </citation>
    <scope>NUCLEOTIDE SEQUENCE [LARGE SCALE GENOMIC DNA]</scope>
    <source>
        <strain evidence="1 4">ASD011</strain>
        <strain evidence="3">SAM114</strain>
    </source>
</reference>
<accession>A0A6N7QDW2</accession>
<comment type="caution">
    <text evidence="1">The sequence shown here is derived from an EMBL/GenBank/DDBJ whole genome shotgun (WGS) entry which is preliminary data.</text>
</comment>
<name>A0A6N7QDW2_9XANT</name>
<protein>
    <submittedName>
        <fullName evidence="1">Uncharacterized protein</fullName>
    </submittedName>
</protein>